<reference evidence="14" key="2">
    <citation type="submission" date="2020-11" db="EMBL/GenBank/DDBJ databases">
        <authorList>
            <consortium name="DOE Joint Genome Institute"/>
            <person name="Kuo A."/>
            <person name="Miyauchi S."/>
            <person name="Kiss E."/>
            <person name="Drula E."/>
            <person name="Kohler A."/>
            <person name="Sanchez-Garcia M."/>
            <person name="Andreopoulos B."/>
            <person name="Barry K.W."/>
            <person name="Bonito G."/>
            <person name="Buee M."/>
            <person name="Carver A."/>
            <person name="Chen C."/>
            <person name="Cichocki N."/>
            <person name="Clum A."/>
            <person name="Culley D."/>
            <person name="Crous P.W."/>
            <person name="Fauchery L."/>
            <person name="Girlanda M."/>
            <person name="Hayes R."/>
            <person name="Keri Z."/>
            <person name="Labutti K."/>
            <person name="Lipzen A."/>
            <person name="Lombard V."/>
            <person name="Magnuson J."/>
            <person name="Maillard F."/>
            <person name="Morin E."/>
            <person name="Murat C."/>
            <person name="Nolan M."/>
            <person name="Ohm R."/>
            <person name="Pangilinan J."/>
            <person name="Pereira M."/>
            <person name="Perotto S."/>
            <person name="Peter M."/>
            <person name="Riley R."/>
            <person name="Sitrit Y."/>
            <person name="Stielow B."/>
            <person name="Szollosi G."/>
            <person name="Zifcakova L."/>
            <person name="Stursova M."/>
            <person name="Spatafora J.W."/>
            <person name="Tedersoo L."/>
            <person name="Vaario L.-M."/>
            <person name="Yamada A."/>
            <person name="Yan M."/>
            <person name="Wang P."/>
            <person name="Xu J."/>
            <person name="Bruns T."/>
            <person name="Baldrian P."/>
            <person name="Vilgalys R."/>
            <person name="Henrissat B."/>
            <person name="Grigoriev I.V."/>
            <person name="Hibbett D."/>
            <person name="Nagy L.G."/>
            <person name="Martin F.M."/>
        </authorList>
    </citation>
    <scope>NUCLEOTIDE SEQUENCE</scope>
    <source>
        <strain evidence="14">UH-Tt-Lm1</strain>
    </source>
</reference>
<dbReference type="Pfam" id="PF00498">
    <property type="entry name" value="FHA"/>
    <property type="match status" value="1"/>
</dbReference>
<name>A0A9P6HQZ5_9AGAM</name>
<comment type="similarity">
    <text evidence="1">Belongs to the protein kinase superfamily. CAMK Ser/Thr protein kinase family. CHEK2 subfamily.</text>
</comment>
<evidence type="ECO:0000256" key="2">
    <source>
        <dbReference type="ARBA" id="ARBA00022527"/>
    </source>
</evidence>
<dbReference type="InterPro" id="IPR030616">
    <property type="entry name" value="Aur-like"/>
</dbReference>
<dbReference type="SMART" id="SM00220">
    <property type="entry name" value="S_TKc"/>
    <property type="match status" value="1"/>
</dbReference>
<keyword evidence="3" id="KW-0808">Transferase</keyword>
<dbReference type="InterPro" id="IPR008984">
    <property type="entry name" value="SMAD_FHA_dom_sf"/>
</dbReference>
<feature type="compositionally biased region" description="Low complexity" evidence="11">
    <location>
        <begin position="17"/>
        <end position="28"/>
    </location>
</feature>
<dbReference type="Gene3D" id="1.10.510.10">
    <property type="entry name" value="Transferase(Phosphotransferase) domain 1"/>
    <property type="match status" value="1"/>
</dbReference>
<dbReference type="Proteomes" id="UP000736335">
    <property type="component" value="Unassembled WGS sequence"/>
</dbReference>
<keyword evidence="4 8" id="KW-0547">Nucleotide-binding</keyword>
<dbReference type="SUPFAM" id="SSF56112">
    <property type="entry name" value="Protein kinase-like (PK-like)"/>
    <property type="match status" value="1"/>
</dbReference>
<feature type="domain" description="FHA" evidence="12">
    <location>
        <begin position="65"/>
        <end position="116"/>
    </location>
</feature>
<dbReference type="GO" id="GO:0005524">
    <property type="term" value="F:ATP binding"/>
    <property type="evidence" value="ECO:0007669"/>
    <property type="project" value="UniProtKB-UniRule"/>
</dbReference>
<proteinExistence type="inferred from homology"/>
<dbReference type="GO" id="GO:0004674">
    <property type="term" value="F:protein serine/threonine kinase activity"/>
    <property type="evidence" value="ECO:0007669"/>
    <property type="project" value="UniProtKB-KW"/>
</dbReference>
<dbReference type="Pfam" id="PF00069">
    <property type="entry name" value="Pkinase"/>
    <property type="match status" value="1"/>
</dbReference>
<feature type="binding site" evidence="8">
    <location>
        <position position="328"/>
    </location>
    <ligand>
        <name>ATP</name>
        <dbReference type="ChEBI" id="CHEBI:30616"/>
    </ligand>
</feature>
<feature type="domain" description="Protein kinase" evidence="13">
    <location>
        <begin position="167"/>
        <end position="444"/>
    </location>
</feature>
<feature type="binding site" evidence="8">
    <location>
        <begin position="312"/>
        <end position="313"/>
    </location>
    <ligand>
        <name>ATP</name>
        <dbReference type="ChEBI" id="CHEBI:30616"/>
    </ligand>
</feature>
<evidence type="ECO:0000256" key="1">
    <source>
        <dbReference type="ARBA" id="ARBA00005575"/>
    </source>
</evidence>
<keyword evidence="6 8" id="KW-0067">ATP-binding</keyword>
<feature type="compositionally biased region" description="Basic residues" evidence="11">
    <location>
        <begin position="519"/>
        <end position="530"/>
    </location>
</feature>
<sequence>MSSPGHQSDPQEEELEQTQQTQLSTQQYSQTAAELTDLNAHLWGFLLPCSPRLRQLDFWRMQPTYTIGRGQDNAIRLPGMRISNKHCVIRWDGKDDNSVVVTDLSTNGTFINGVKIGHGQSRILGNGSEIAFGSLQPQVHGEALEDYRFVFRFTASGPARDGLWAHYDVSHELGTGSFATVHKALSRRTGQFVAVKMIRSNKLAAPLPADPNRDEDRSVNAATNNRTSSFAREINILSDLRHPNICQLIETFWTTTEISIVLELIEGGDLLEYILKRDGLDETASRFITYQLCDALAYIHGRGVAHRDLKPENVLLTKDDPPVVKVADFGLAKYIDSLTMLKTMCGTPSYLAPEVVQNNVNGYGHGVDSWSVGVIVFSMLTLQSPFIENEDADVRVRIETRTTDWSMLHRCGVSDVVQNFIHRLLEVRPDIRMTAQESLDHQWLLGAGDELASVREGRVPYPEPLPLVPRGVMSQDSIDVSMSILQDHGGNGVVADMSLDDQRGAAEDVQQQQGAFRHTSTKHGLQRRSKVIADAESSGKKLPDVPEEMIAKANAENVVGPSTSDGKTRDVSMDNEGASNLAGVPEESDPSEQQEPKFGSQPREPEHGVRRSKRANRGAEPESVPLRGHGKQGASGTGARTKRGVGRKVADIQEEDEVMRETASPKKSRR</sequence>
<reference evidence="14" key="1">
    <citation type="journal article" date="2020" name="Nat. Commun.">
        <title>Large-scale genome sequencing of mycorrhizal fungi provides insights into the early evolution of symbiotic traits.</title>
        <authorList>
            <person name="Miyauchi S."/>
            <person name="Kiss E."/>
            <person name="Kuo A."/>
            <person name="Drula E."/>
            <person name="Kohler A."/>
            <person name="Sanchez-Garcia M."/>
            <person name="Morin E."/>
            <person name="Andreopoulos B."/>
            <person name="Barry K.W."/>
            <person name="Bonito G."/>
            <person name="Buee M."/>
            <person name="Carver A."/>
            <person name="Chen C."/>
            <person name="Cichocki N."/>
            <person name="Clum A."/>
            <person name="Culley D."/>
            <person name="Crous P.W."/>
            <person name="Fauchery L."/>
            <person name="Girlanda M."/>
            <person name="Hayes R.D."/>
            <person name="Keri Z."/>
            <person name="LaButti K."/>
            <person name="Lipzen A."/>
            <person name="Lombard V."/>
            <person name="Magnuson J."/>
            <person name="Maillard F."/>
            <person name="Murat C."/>
            <person name="Nolan M."/>
            <person name="Ohm R.A."/>
            <person name="Pangilinan J."/>
            <person name="Pereira M.F."/>
            <person name="Perotto S."/>
            <person name="Peter M."/>
            <person name="Pfister S."/>
            <person name="Riley R."/>
            <person name="Sitrit Y."/>
            <person name="Stielow J.B."/>
            <person name="Szollosi G."/>
            <person name="Zifcakova L."/>
            <person name="Stursova M."/>
            <person name="Spatafora J.W."/>
            <person name="Tedersoo L."/>
            <person name="Vaario L.M."/>
            <person name="Yamada A."/>
            <person name="Yan M."/>
            <person name="Wang P."/>
            <person name="Xu J."/>
            <person name="Bruns T."/>
            <person name="Baldrian P."/>
            <person name="Vilgalys R."/>
            <person name="Dunand C."/>
            <person name="Henrissat B."/>
            <person name="Grigoriev I.V."/>
            <person name="Hibbett D."/>
            <person name="Nagy L.G."/>
            <person name="Martin F.M."/>
        </authorList>
    </citation>
    <scope>NUCLEOTIDE SEQUENCE</scope>
    <source>
        <strain evidence="14">UH-Tt-Lm1</strain>
    </source>
</reference>
<evidence type="ECO:0000313" key="15">
    <source>
        <dbReference type="Proteomes" id="UP000736335"/>
    </source>
</evidence>
<dbReference type="CDD" id="cd00060">
    <property type="entry name" value="FHA"/>
    <property type="match status" value="1"/>
</dbReference>
<keyword evidence="2" id="KW-0723">Serine/threonine-protein kinase</keyword>
<feature type="cross-link" description="Glycyl lysine isopeptide (Lys-Gly) (interchain with G-Cter in SUMO2)" evidence="9">
    <location>
        <position position="310"/>
    </location>
</feature>
<feature type="active site" description="Proton acceptor" evidence="7">
    <location>
        <position position="308"/>
    </location>
</feature>
<dbReference type="InterPro" id="IPR011009">
    <property type="entry name" value="Kinase-like_dom_sf"/>
</dbReference>
<protein>
    <submittedName>
        <fullName evidence="14">CAMK/RAD53 protein kinase</fullName>
    </submittedName>
</protein>
<comment type="caution">
    <text evidence="14">The sequence shown here is derived from an EMBL/GenBank/DDBJ whole genome shotgun (WGS) entry which is preliminary data.</text>
</comment>
<feature type="compositionally biased region" description="Basic and acidic residues" evidence="11">
    <location>
        <begin position="531"/>
        <end position="544"/>
    </location>
</feature>
<evidence type="ECO:0000256" key="3">
    <source>
        <dbReference type="ARBA" id="ARBA00022679"/>
    </source>
</evidence>
<dbReference type="Gene3D" id="2.60.200.20">
    <property type="match status" value="1"/>
</dbReference>
<dbReference type="AlphaFoldDB" id="A0A9P6HQZ5"/>
<evidence type="ECO:0000256" key="10">
    <source>
        <dbReference type="PROSITE-ProRule" id="PRU10141"/>
    </source>
</evidence>
<evidence type="ECO:0000256" key="6">
    <source>
        <dbReference type="ARBA" id="ARBA00022840"/>
    </source>
</evidence>
<evidence type="ECO:0000256" key="5">
    <source>
        <dbReference type="ARBA" id="ARBA00022777"/>
    </source>
</evidence>
<evidence type="ECO:0000256" key="8">
    <source>
        <dbReference type="PIRSR" id="PIRSR630616-2"/>
    </source>
</evidence>
<accession>A0A9P6HQZ5</accession>
<gene>
    <name evidence="14" type="ORF">BJ322DRAFT_1032125</name>
</gene>
<evidence type="ECO:0000256" key="9">
    <source>
        <dbReference type="PIRSR" id="PIRSR630616-3"/>
    </source>
</evidence>
<dbReference type="SUPFAM" id="SSF49879">
    <property type="entry name" value="SMAD/FHA domain"/>
    <property type="match status" value="1"/>
</dbReference>
<evidence type="ECO:0000259" key="13">
    <source>
        <dbReference type="PROSITE" id="PS50011"/>
    </source>
</evidence>
<evidence type="ECO:0000259" key="12">
    <source>
        <dbReference type="PROSITE" id="PS50006"/>
    </source>
</evidence>
<dbReference type="InterPro" id="IPR000719">
    <property type="entry name" value="Prot_kinase_dom"/>
</dbReference>
<feature type="region of interest" description="Disordered" evidence="11">
    <location>
        <begin position="1"/>
        <end position="28"/>
    </location>
</feature>
<dbReference type="EMBL" id="WIUZ02000001">
    <property type="protein sequence ID" value="KAF9792925.1"/>
    <property type="molecule type" value="Genomic_DNA"/>
</dbReference>
<dbReference type="PANTHER" id="PTHR24350">
    <property type="entry name" value="SERINE/THREONINE-PROTEIN KINASE IAL-RELATED"/>
    <property type="match status" value="1"/>
</dbReference>
<dbReference type="FunFam" id="1.10.510.10:FF:000571">
    <property type="entry name" value="Maternal embryonic leucine zipper kinase"/>
    <property type="match status" value="1"/>
</dbReference>
<dbReference type="PROSITE" id="PS50011">
    <property type="entry name" value="PROTEIN_KINASE_DOM"/>
    <property type="match status" value="1"/>
</dbReference>
<evidence type="ECO:0000256" key="7">
    <source>
        <dbReference type="PIRSR" id="PIRSR630616-1"/>
    </source>
</evidence>
<feature type="region of interest" description="Disordered" evidence="11">
    <location>
        <begin position="205"/>
        <end position="224"/>
    </location>
</feature>
<keyword evidence="15" id="KW-1185">Reference proteome</keyword>
<dbReference type="InterPro" id="IPR008271">
    <property type="entry name" value="Ser/Thr_kinase_AS"/>
</dbReference>
<evidence type="ECO:0000256" key="11">
    <source>
        <dbReference type="SAM" id="MobiDB-lite"/>
    </source>
</evidence>
<dbReference type="OrthoDB" id="10252171at2759"/>
<dbReference type="SMART" id="SM00240">
    <property type="entry name" value="FHA"/>
    <property type="match status" value="1"/>
</dbReference>
<feature type="binding site" evidence="8 10">
    <location>
        <position position="196"/>
    </location>
    <ligand>
        <name>ATP</name>
        <dbReference type="ChEBI" id="CHEBI:30616"/>
    </ligand>
</feature>
<dbReference type="PROSITE" id="PS00107">
    <property type="entry name" value="PROTEIN_KINASE_ATP"/>
    <property type="match status" value="1"/>
</dbReference>
<keyword evidence="5 14" id="KW-0418">Kinase</keyword>
<evidence type="ECO:0000256" key="4">
    <source>
        <dbReference type="ARBA" id="ARBA00022741"/>
    </source>
</evidence>
<dbReference type="InterPro" id="IPR017441">
    <property type="entry name" value="Protein_kinase_ATP_BS"/>
</dbReference>
<dbReference type="InterPro" id="IPR000253">
    <property type="entry name" value="FHA_dom"/>
</dbReference>
<dbReference type="PROSITE" id="PS00108">
    <property type="entry name" value="PROTEIN_KINASE_ST"/>
    <property type="match status" value="1"/>
</dbReference>
<feature type="region of interest" description="Disordered" evidence="11">
    <location>
        <begin position="503"/>
        <end position="670"/>
    </location>
</feature>
<evidence type="ECO:0000313" key="14">
    <source>
        <dbReference type="EMBL" id="KAF9792925.1"/>
    </source>
</evidence>
<dbReference type="PROSITE" id="PS50006">
    <property type="entry name" value="FHA_DOMAIN"/>
    <property type="match status" value="1"/>
</dbReference>
<organism evidence="14 15">
    <name type="scientific">Thelephora terrestris</name>
    <dbReference type="NCBI Taxonomy" id="56493"/>
    <lineage>
        <taxon>Eukaryota</taxon>
        <taxon>Fungi</taxon>
        <taxon>Dikarya</taxon>
        <taxon>Basidiomycota</taxon>
        <taxon>Agaricomycotina</taxon>
        <taxon>Agaricomycetes</taxon>
        <taxon>Thelephorales</taxon>
        <taxon>Thelephoraceae</taxon>
        <taxon>Thelephora</taxon>
    </lineage>
</organism>